<feature type="transmembrane region" description="Helical" evidence="1">
    <location>
        <begin position="12"/>
        <end position="28"/>
    </location>
</feature>
<keyword evidence="1" id="KW-0812">Transmembrane</keyword>
<sequence length="62" mass="7183">MTMRAMEFPQVLLDALDAMLVLVAVLIYDNMLRNKQETLLGLSRYRVTEILPQILISQGYRI</sequence>
<keyword evidence="1" id="KW-1133">Transmembrane helix</keyword>
<gene>
    <name evidence="2" type="ORF">FP026_07525</name>
</gene>
<dbReference type="AlphaFoldDB" id="A0A5B0WAD2"/>
<protein>
    <submittedName>
        <fullName evidence="2">Uncharacterized protein</fullName>
    </submittedName>
</protein>
<evidence type="ECO:0000313" key="2">
    <source>
        <dbReference type="EMBL" id="KAA1183866.1"/>
    </source>
</evidence>
<dbReference type="RefSeq" id="WP_149633993.1">
    <property type="nucleotide sequence ID" value="NZ_VNIP01000004.1"/>
</dbReference>
<dbReference type="Proteomes" id="UP000323608">
    <property type="component" value="Unassembled WGS sequence"/>
</dbReference>
<dbReference type="EMBL" id="VNIP01000004">
    <property type="protein sequence ID" value="KAA1183866.1"/>
    <property type="molecule type" value="Genomic_DNA"/>
</dbReference>
<organism evidence="2 3">
    <name type="scientific">Rhizobium tropici</name>
    <dbReference type="NCBI Taxonomy" id="398"/>
    <lineage>
        <taxon>Bacteria</taxon>
        <taxon>Pseudomonadati</taxon>
        <taxon>Pseudomonadota</taxon>
        <taxon>Alphaproteobacteria</taxon>
        <taxon>Hyphomicrobiales</taxon>
        <taxon>Rhizobiaceae</taxon>
        <taxon>Rhizobium/Agrobacterium group</taxon>
        <taxon>Rhizobium</taxon>
    </lineage>
</organism>
<reference evidence="2 3" key="1">
    <citation type="submission" date="2019-07" db="EMBL/GenBank/DDBJ databases">
        <title>The Draft Genome Sequence of Rhizobium tropici SARCC-755 Associated with Superior Nodulation on Pigeonpea (Cajanus cajan (L.) Millsp.).</title>
        <authorList>
            <person name="Bopape F.L."/>
            <person name="Hassen A.I."/>
            <person name="Swanevelder Z.H."/>
            <person name="Gwata E.T."/>
        </authorList>
    </citation>
    <scope>NUCLEOTIDE SEQUENCE [LARGE SCALE GENOMIC DNA]</scope>
    <source>
        <strain evidence="2 3">SARCC-755</strain>
    </source>
</reference>
<keyword evidence="1" id="KW-0472">Membrane</keyword>
<evidence type="ECO:0000256" key="1">
    <source>
        <dbReference type="SAM" id="Phobius"/>
    </source>
</evidence>
<name>A0A5B0WAD2_RHITR</name>
<evidence type="ECO:0000313" key="3">
    <source>
        <dbReference type="Proteomes" id="UP000323608"/>
    </source>
</evidence>
<proteinExistence type="predicted"/>
<comment type="caution">
    <text evidence="2">The sequence shown here is derived from an EMBL/GenBank/DDBJ whole genome shotgun (WGS) entry which is preliminary data.</text>
</comment>
<accession>A0A5B0WAD2</accession>